<keyword evidence="10" id="KW-1185">Reference proteome</keyword>
<keyword evidence="5 8" id="KW-0689">Ribosomal protein</keyword>
<dbReference type="InterPro" id="IPR002363">
    <property type="entry name" value="Ribosomal_uL10_CS_bac"/>
</dbReference>
<dbReference type="InterPro" id="IPR047865">
    <property type="entry name" value="Ribosomal_uL10_bac_type"/>
</dbReference>
<evidence type="ECO:0000256" key="4">
    <source>
        <dbReference type="ARBA" id="ARBA00022884"/>
    </source>
</evidence>
<evidence type="ECO:0000313" key="9">
    <source>
        <dbReference type="EMBL" id="KEI73248.1"/>
    </source>
</evidence>
<reference evidence="9 10" key="1">
    <citation type="submission" date="2014-06" db="EMBL/GenBank/DDBJ databases">
        <title>Whole Genome Sequences of Three Symbiotic Endozoicomonas Bacteria.</title>
        <authorList>
            <person name="Neave M.J."/>
            <person name="Apprill A."/>
            <person name="Voolstra C.R."/>
        </authorList>
    </citation>
    <scope>NUCLEOTIDE SEQUENCE [LARGE SCALE GENOMIC DNA]</scope>
    <source>
        <strain evidence="9 10">DSM 22380</strain>
    </source>
</reference>
<evidence type="ECO:0000256" key="1">
    <source>
        <dbReference type="ARBA" id="ARBA00002633"/>
    </source>
</evidence>
<dbReference type="SUPFAM" id="SSF160369">
    <property type="entry name" value="Ribosomal protein L10-like"/>
    <property type="match status" value="1"/>
</dbReference>
<comment type="similarity">
    <text evidence="2 8">Belongs to the universal ribosomal protein uL10 family.</text>
</comment>
<evidence type="ECO:0000256" key="3">
    <source>
        <dbReference type="ARBA" id="ARBA00022730"/>
    </source>
</evidence>
<comment type="caution">
    <text evidence="9">The sequence shown here is derived from an EMBL/GenBank/DDBJ whole genome shotgun (WGS) entry which is preliminary data.</text>
</comment>
<evidence type="ECO:0000256" key="8">
    <source>
        <dbReference type="HAMAP-Rule" id="MF_00362"/>
    </source>
</evidence>
<dbReference type="Pfam" id="PF00466">
    <property type="entry name" value="Ribosomal_L10"/>
    <property type="match status" value="1"/>
</dbReference>
<dbReference type="FunFam" id="3.30.70.1730:FF:000001">
    <property type="entry name" value="50S ribosomal protein L10"/>
    <property type="match status" value="1"/>
</dbReference>
<dbReference type="InterPro" id="IPR022973">
    <property type="entry name" value="Ribosomal_uL10_bac"/>
</dbReference>
<dbReference type="Gene3D" id="6.10.250.290">
    <property type="match status" value="1"/>
</dbReference>
<dbReference type="NCBIfam" id="NF000955">
    <property type="entry name" value="PRK00099.1-1"/>
    <property type="match status" value="1"/>
</dbReference>
<evidence type="ECO:0000256" key="6">
    <source>
        <dbReference type="ARBA" id="ARBA00023274"/>
    </source>
</evidence>
<keyword evidence="6 8" id="KW-0687">Ribonucleoprotein</keyword>
<dbReference type="AlphaFoldDB" id="A0A081KGH2"/>
<proteinExistence type="inferred from homology"/>
<dbReference type="InterPro" id="IPR001790">
    <property type="entry name" value="Ribosomal_uL10"/>
</dbReference>
<dbReference type="EMBL" id="JOJP01000001">
    <property type="protein sequence ID" value="KEI73248.1"/>
    <property type="molecule type" value="Genomic_DNA"/>
</dbReference>
<comment type="subunit">
    <text evidence="8">Part of the ribosomal stalk of the 50S ribosomal subunit. The N-terminus interacts with L11 and the large rRNA to form the base of the stalk. The C-terminus forms an elongated spine to which L12 dimers bind in a sequential fashion forming a multimeric L10(L12)X complex.</text>
</comment>
<name>A0A081KGH2_9GAMM</name>
<evidence type="ECO:0000256" key="2">
    <source>
        <dbReference type="ARBA" id="ARBA00008889"/>
    </source>
</evidence>
<organism evidence="9 10">
    <name type="scientific">Endozoicomonas elysicola</name>
    <dbReference type="NCBI Taxonomy" id="305900"/>
    <lineage>
        <taxon>Bacteria</taxon>
        <taxon>Pseudomonadati</taxon>
        <taxon>Pseudomonadota</taxon>
        <taxon>Gammaproteobacteria</taxon>
        <taxon>Oceanospirillales</taxon>
        <taxon>Endozoicomonadaceae</taxon>
        <taxon>Endozoicomonas</taxon>
    </lineage>
</organism>
<keyword evidence="4 8" id="KW-0694">RNA-binding</keyword>
<evidence type="ECO:0000256" key="5">
    <source>
        <dbReference type="ARBA" id="ARBA00022980"/>
    </source>
</evidence>
<dbReference type="CDD" id="cd05797">
    <property type="entry name" value="Ribosomal_L10"/>
    <property type="match status" value="1"/>
</dbReference>
<evidence type="ECO:0000313" key="10">
    <source>
        <dbReference type="Proteomes" id="UP000027997"/>
    </source>
</evidence>
<sequence length="176" mass="18739">MALGLEDKKAIVAEVSEAAQSALSAVIADYRGLSVGQMTALRKQARDGGVYLKVVRNTLAKRAVEGTELQCLQEVLVGPTVLAFSMEDPGSAARVMQEFAKENKELEIKALSVSGQLLGAEQIDVLAKLPTLDQARAMLMSVMIAPVTKLARTLNEFPSKVTRAVAAVADEKKKAA</sequence>
<gene>
    <name evidence="8" type="primary">rplJ</name>
    <name evidence="9" type="ORF">GV64_23260</name>
</gene>
<dbReference type="Gene3D" id="3.30.70.1730">
    <property type="match status" value="1"/>
</dbReference>
<dbReference type="eggNOG" id="COG0244">
    <property type="taxonomic scope" value="Bacteria"/>
</dbReference>
<protein>
    <recommendedName>
        <fullName evidence="7 8">Large ribosomal subunit protein uL10</fullName>
    </recommendedName>
</protein>
<dbReference type="PANTHER" id="PTHR11560">
    <property type="entry name" value="39S RIBOSOMAL PROTEIN L10, MITOCHONDRIAL"/>
    <property type="match status" value="1"/>
</dbReference>
<dbReference type="GO" id="GO:0003735">
    <property type="term" value="F:structural constituent of ribosome"/>
    <property type="evidence" value="ECO:0007669"/>
    <property type="project" value="InterPro"/>
</dbReference>
<dbReference type="GO" id="GO:0006412">
    <property type="term" value="P:translation"/>
    <property type="evidence" value="ECO:0007669"/>
    <property type="project" value="UniProtKB-UniRule"/>
</dbReference>
<dbReference type="Proteomes" id="UP000027997">
    <property type="component" value="Unassembled WGS sequence"/>
</dbReference>
<comment type="function">
    <text evidence="1 8">Forms part of the ribosomal stalk, playing a central role in the interaction of the ribosome with GTP-bound translation factors.</text>
</comment>
<dbReference type="GO" id="GO:0070180">
    <property type="term" value="F:large ribosomal subunit rRNA binding"/>
    <property type="evidence" value="ECO:0007669"/>
    <property type="project" value="UniProtKB-UniRule"/>
</dbReference>
<dbReference type="RefSeq" id="WP_020581776.1">
    <property type="nucleotide sequence ID" value="NZ_JOJP01000001.1"/>
</dbReference>
<dbReference type="STRING" id="305900.GV64_23260"/>
<dbReference type="GO" id="GO:0015934">
    <property type="term" value="C:large ribosomal subunit"/>
    <property type="evidence" value="ECO:0007669"/>
    <property type="project" value="InterPro"/>
</dbReference>
<keyword evidence="3 8" id="KW-0699">rRNA-binding</keyword>
<dbReference type="HAMAP" id="MF_00362">
    <property type="entry name" value="Ribosomal_uL10"/>
    <property type="match status" value="1"/>
</dbReference>
<accession>A0A081KGH2</accession>
<dbReference type="PROSITE" id="PS01109">
    <property type="entry name" value="RIBOSOMAL_L10"/>
    <property type="match status" value="1"/>
</dbReference>
<evidence type="ECO:0000256" key="7">
    <source>
        <dbReference type="ARBA" id="ARBA00035202"/>
    </source>
</evidence>
<dbReference type="InterPro" id="IPR043141">
    <property type="entry name" value="Ribosomal_uL10-like_sf"/>
</dbReference>